<dbReference type="AlphaFoldDB" id="A0A1R1PK35"/>
<keyword evidence="3" id="KW-1185">Reference proteome</keyword>
<dbReference type="EMBL" id="LSSK01000925">
    <property type="protein sequence ID" value="OMH81331.1"/>
    <property type="molecule type" value="Genomic_DNA"/>
</dbReference>
<reference evidence="3" key="1">
    <citation type="submission" date="2017-01" db="EMBL/GenBank/DDBJ databases">
        <authorList>
            <person name="Wang Y."/>
            <person name="White M."/>
            <person name="Kvist S."/>
            <person name="Moncalvo J.-M."/>
        </authorList>
    </citation>
    <scope>NUCLEOTIDE SEQUENCE [LARGE SCALE GENOMIC DNA]</scope>
    <source>
        <strain evidence="3">COL-18-3</strain>
    </source>
</reference>
<accession>A0A1R1PK35</accession>
<evidence type="ECO:0000313" key="2">
    <source>
        <dbReference type="EMBL" id="OMH81331.1"/>
    </source>
</evidence>
<dbReference type="Proteomes" id="UP000188320">
    <property type="component" value="Unassembled WGS sequence"/>
</dbReference>
<evidence type="ECO:0000313" key="3">
    <source>
        <dbReference type="Proteomes" id="UP000188320"/>
    </source>
</evidence>
<gene>
    <name evidence="2" type="ORF">AX774_g5214</name>
</gene>
<feature type="compositionally biased region" description="Basic and acidic residues" evidence="1">
    <location>
        <begin position="89"/>
        <end position="99"/>
    </location>
</feature>
<evidence type="ECO:0000256" key="1">
    <source>
        <dbReference type="SAM" id="MobiDB-lite"/>
    </source>
</evidence>
<feature type="region of interest" description="Disordered" evidence="1">
    <location>
        <begin position="1"/>
        <end position="147"/>
    </location>
</feature>
<feature type="compositionally biased region" description="Acidic residues" evidence="1">
    <location>
        <begin position="23"/>
        <end position="35"/>
    </location>
</feature>
<sequence>MAENLSDDDILEKQFFGSSGADSSEDEEAEEEEQRELDSANLFGSESPKKEEEEEEEEEEEGNDMGMEEGMKQEEQNSEGVISSFFQDNLHEEKKKQREPAVSIGRVSQEKTSKSEESMNAGDRIGGTMGVKKLEKEQDESEIQIERINPPRVELALYKGDNSRTVNTNEENVSQNMLLTDKETLAKANNSNKRGKSEEGGLFLMLLIYNFNIY</sequence>
<name>A0A1R1PK35_ZANCU</name>
<protein>
    <submittedName>
        <fullName evidence="2">Uncharacterized protein</fullName>
    </submittedName>
</protein>
<organism evidence="2 3">
    <name type="scientific">Zancudomyces culisetae</name>
    <name type="common">Gut fungus</name>
    <name type="synonym">Smittium culisetae</name>
    <dbReference type="NCBI Taxonomy" id="1213189"/>
    <lineage>
        <taxon>Eukaryota</taxon>
        <taxon>Fungi</taxon>
        <taxon>Fungi incertae sedis</taxon>
        <taxon>Zoopagomycota</taxon>
        <taxon>Kickxellomycotina</taxon>
        <taxon>Harpellomycetes</taxon>
        <taxon>Harpellales</taxon>
        <taxon>Legeriomycetaceae</taxon>
        <taxon>Zancudomyces</taxon>
    </lineage>
</organism>
<feature type="compositionally biased region" description="Polar residues" evidence="1">
    <location>
        <begin position="78"/>
        <end position="87"/>
    </location>
</feature>
<comment type="caution">
    <text evidence="2">The sequence shown here is derived from an EMBL/GenBank/DDBJ whole genome shotgun (WGS) entry which is preliminary data.</text>
</comment>
<feature type="compositionally biased region" description="Acidic residues" evidence="1">
    <location>
        <begin position="1"/>
        <end position="10"/>
    </location>
</feature>
<proteinExistence type="predicted"/>
<feature type="compositionally biased region" description="Basic and acidic residues" evidence="1">
    <location>
        <begin position="108"/>
        <end position="117"/>
    </location>
</feature>
<feature type="compositionally biased region" description="Acidic residues" evidence="1">
    <location>
        <begin position="52"/>
        <end position="67"/>
    </location>
</feature>